<evidence type="ECO:0000313" key="1">
    <source>
        <dbReference type="EMBL" id="GGP80295.1"/>
    </source>
</evidence>
<reference evidence="1" key="2">
    <citation type="submission" date="2020-09" db="EMBL/GenBank/DDBJ databases">
        <authorList>
            <person name="Sun Q."/>
            <person name="Ohkuma M."/>
        </authorList>
    </citation>
    <scope>NUCLEOTIDE SEQUENCE</scope>
    <source>
        <strain evidence="1">JCM 3313</strain>
    </source>
</reference>
<accession>A0A918AT17</accession>
<evidence type="ECO:0000313" key="2">
    <source>
        <dbReference type="Proteomes" id="UP000639606"/>
    </source>
</evidence>
<comment type="caution">
    <text evidence="1">The sequence shown here is derived from an EMBL/GenBank/DDBJ whole genome shotgun (WGS) entry which is preliminary data.</text>
</comment>
<dbReference type="Proteomes" id="UP000639606">
    <property type="component" value="Unassembled WGS sequence"/>
</dbReference>
<gene>
    <name evidence="1" type="ORF">GCM10010185_62660</name>
</gene>
<organism evidence="1 2">
    <name type="scientific">Saccharothrix coeruleofusca</name>
    <dbReference type="NCBI Taxonomy" id="33919"/>
    <lineage>
        <taxon>Bacteria</taxon>
        <taxon>Bacillati</taxon>
        <taxon>Actinomycetota</taxon>
        <taxon>Actinomycetes</taxon>
        <taxon>Pseudonocardiales</taxon>
        <taxon>Pseudonocardiaceae</taxon>
        <taxon>Saccharothrix</taxon>
    </lineage>
</organism>
<protein>
    <submittedName>
        <fullName evidence="1">Uncharacterized protein</fullName>
    </submittedName>
</protein>
<proteinExistence type="predicted"/>
<dbReference type="AlphaFoldDB" id="A0A918AT17"/>
<sequence>MHIGGNGDVCKRMVFTVVADSDRLDFVSFFERVDWDWPLKWRNRVSVEVRTSTNGGSGGVRLDTTHQWTERLVKTFVHFDRAMRRGEKITLTAEVCWPAMCLPFVRGRGPDVFLVSFTDVTSLVEHVVVLPKGWQVNYEELGLTEGEDSYAIATSLNRDGRVEAALTARDVPGHRKIGLKLDRRPVAAG</sequence>
<reference evidence="1" key="1">
    <citation type="journal article" date="2014" name="Int. J. Syst. Evol. Microbiol.">
        <title>Complete genome sequence of Corynebacterium casei LMG S-19264T (=DSM 44701T), isolated from a smear-ripened cheese.</title>
        <authorList>
            <consortium name="US DOE Joint Genome Institute (JGI-PGF)"/>
            <person name="Walter F."/>
            <person name="Albersmeier A."/>
            <person name="Kalinowski J."/>
            <person name="Ruckert C."/>
        </authorList>
    </citation>
    <scope>NUCLEOTIDE SEQUENCE</scope>
    <source>
        <strain evidence="1">JCM 3313</strain>
    </source>
</reference>
<name>A0A918AT17_9PSEU</name>
<dbReference type="EMBL" id="BMRG01000020">
    <property type="protein sequence ID" value="GGP80295.1"/>
    <property type="molecule type" value="Genomic_DNA"/>
</dbReference>
<keyword evidence="2" id="KW-1185">Reference proteome</keyword>